<accession>A0A3E3ICS7</accession>
<proteinExistence type="predicted"/>
<dbReference type="PANTHER" id="PTHR36832:SF2">
    <property type="entry name" value="INTEGRAL MEMBRANE PROTEIN"/>
    <property type="match status" value="1"/>
</dbReference>
<gene>
    <name evidence="2" type="ORF">DXC51_00435</name>
</gene>
<dbReference type="EMBL" id="QVLV01000001">
    <property type="protein sequence ID" value="RGE64842.1"/>
    <property type="molecule type" value="Genomic_DNA"/>
</dbReference>
<feature type="transmembrane region" description="Helical" evidence="1">
    <location>
        <begin position="181"/>
        <end position="200"/>
    </location>
</feature>
<sequence length="267" mass="29907">MKKYISVFRIRFINSLQYRAAAFGEILKSFAWAFMEILAYTALYRTAGNAFPMEFSQTVSYVWMQQILFLMYSVVFGDEEIYTAIGSGSIAYELVRPMGLYGRWFSQSAANRVAFMSVNSLPVLFIAALLPKPYRMVLPQNLMQLLLFLISAVLALGVVVAFAMLMYVSLFYIVSQRGIKIIVTAITTFLSGGVIPLPFFPDQVLTVVKVLPFAAMQNMPLQIFCGKLTGMDAMQGVFFQLFWLAALVLTGQLFMRASLKKVVVQGG</sequence>
<evidence type="ECO:0000256" key="1">
    <source>
        <dbReference type="SAM" id="Phobius"/>
    </source>
</evidence>
<comment type="caution">
    <text evidence="2">The sequence shown here is derived from an EMBL/GenBank/DDBJ whole genome shotgun (WGS) entry which is preliminary data.</text>
</comment>
<evidence type="ECO:0000313" key="2">
    <source>
        <dbReference type="EMBL" id="RGE64842.1"/>
    </source>
</evidence>
<name>A0A3E3ICS7_9FIRM</name>
<organism evidence="2 3">
    <name type="scientific">Eisenbergiella massiliensis</name>
    <dbReference type="NCBI Taxonomy" id="1720294"/>
    <lineage>
        <taxon>Bacteria</taxon>
        <taxon>Bacillati</taxon>
        <taxon>Bacillota</taxon>
        <taxon>Clostridia</taxon>
        <taxon>Lachnospirales</taxon>
        <taxon>Lachnospiraceae</taxon>
        <taxon>Eisenbergiella</taxon>
    </lineage>
</organism>
<feature type="transmembrane region" description="Helical" evidence="1">
    <location>
        <begin position="237"/>
        <end position="255"/>
    </location>
</feature>
<dbReference type="Proteomes" id="UP000260812">
    <property type="component" value="Unassembled WGS sequence"/>
</dbReference>
<dbReference type="PANTHER" id="PTHR36832">
    <property type="entry name" value="SLR1174 PROTEIN-RELATED"/>
    <property type="match status" value="1"/>
</dbReference>
<feature type="transmembrane region" description="Helical" evidence="1">
    <location>
        <begin position="21"/>
        <end position="43"/>
    </location>
</feature>
<feature type="transmembrane region" description="Helical" evidence="1">
    <location>
        <begin position="113"/>
        <end position="130"/>
    </location>
</feature>
<keyword evidence="1" id="KW-1133">Transmembrane helix</keyword>
<feature type="transmembrane region" description="Helical" evidence="1">
    <location>
        <begin position="63"/>
        <end position="92"/>
    </location>
</feature>
<evidence type="ECO:0000313" key="3">
    <source>
        <dbReference type="Proteomes" id="UP000260812"/>
    </source>
</evidence>
<dbReference type="GeneID" id="97985389"/>
<dbReference type="RefSeq" id="WP_117543254.1">
    <property type="nucleotide sequence ID" value="NZ_QVLV01000001.1"/>
</dbReference>
<protein>
    <submittedName>
        <fullName evidence="2">ABC transporter permease</fullName>
    </submittedName>
</protein>
<feature type="transmembrane region" description="Helical" evidence="1">
    <location>
        <begin position="142"/>
        <end position="174"/>
    </location>
</feature>
<keyword evidence="1" id="KW-0472">Membrane</keyword>
<keyword evidence="1" id="KW-0812">Transmembrane</keyword>
<keyword evidence="3" id="KW-1185">Reference proteome</keyword>
<dbReference type="AlphaFoldDB" id="A0A3E3ICS7"/>
<reference evidence="2 3" key="1">
    <citation type="submission" date="2018-08" db="EMBL/GenBank/DDBJ databases">
        <title>A genome reference for cultivated species of the human gut microbiota.</title>
        <authorList>
            <person name="Zou Y."/>
            <person name="Xue W."/>
            <person name="Luo G."/>
        </authorList>
    </citation>
    <scope>NUCLEOTIDE SEQUENCE [LARGE SCALE GENOMIC DNA]</scope>
    <source>
        <strain evidence="2 3">TF05-5AC</strain>
    </source>
</reference>